<proteinExistence type="predicted"/>
<comment type="caution">
    <text evidence="2">The sequence shown here is derived from an EMBL/GenBank/DDBJ whole genome shotgun (WGS) entry which is preliminary data.</text>
</comment>
<dbReference type="EMBL" id="MFLE01000011">
    <property type="protein sequence ID" value="OGG62065.1"/>
    <property type="molecule type" value="Genomic_DNA"/>
</dbReference>
<reference evidence="2 3" key="1">
    <citation type="journal article" date="2016" name="Nat. Commun.">
        <title>Thousands of microbial genomes shed light on interconnected biogeochemical processes in an aquifer system.</title>
        <authorList>
            <person name="Anantharaman K."/>
            <person name="Brown C.T."/>
            <person name="Hug L.A."/>
            <person name="Sharon I."/>
            <person name="Castelle C.J."/>
            <person name="Probst A.J."/>
            <person name="Thomas B.C."/>
            <person name="Singh A."/>
            <person name="Wilkins M.J."/>
            <person name="Karaoz U."/>
            <person name="Brodie E.L."/>
            <person name="Williams K.H."/>
            <person name="Hubbard S.S."/>
            <person name="Banfield J.F."/>
        </authorList>
    </citation>
    <scope>NUCLEOTIDE SEQUENCE [LARGE SCALE GENOMIC DNA]</scope>
</reference>
<dbReference type="GO" id="GO:0006508">
    <property type="term" value="P:proteolysis"/>
    <property type="evidence" value="ECO:0007669"/>
    <property type="project" value="InterPro"/>
</dbReference>
<accession>A0A1F6DKV5</accession>
<organism evidence="2 3">
    <name type="scientific">Candidatus Kaiserbacteria bacterium RIFCSPHIGHO2_02_FULL_49_34</name>
    <dbReference type="NCBI Taxonomy" id="1798491"/>
    <lineage>
        <taxon>Bacteria</taxon>
        <taxon>Candidatus Kaiseribacteriota</taxon>
    </lineage>
</organism>
<dbReference type="GO" id="GO:0005524">
    <property type="term" value="F:ATP binding"/>
    <property type="evidence" value="ECO:0007669"/>
    <property type="project" value="InterPro"/>
</dbReference>
<dbReference type="Proteomes" id="UP000176511">
    <property type="component" value="Unassembled WGS sequence"/>
</dbReference>
<feature type="domain" description="Peptidase C39" evidence="1">
    <location>
        <begin position="55"/>
        <end position="196"/>
    </location>
</feature>
<dbReference type="Pfam" id="PF13529">
    <property type="entry name" value="Peptidase_C39_2"/>
    <property type="match status" value="1"/>
</dbReference>
<dbReference type="InterPro" id="IPR039564">
    <property type="entry name" value="Peptidase_C39-like"/>
</dbReference>
<dbReference type="Gene3D" id="3.90.70.10">
    <property type="entry name" value="Cysteine proteinases"/>
    <property type="match status" value="1"/>
</dbReference>
<sequence length="203" mass="22178">MLTSVSLFLTILFGEAKPVYAAPADVVVAELVPEAVRAVPFYSQFTDVSDPAWKKLACGIASLAMVLEYQTGEKQSVDALLAEGRRSGAYESKNGWIHDGLITLAQKRGLSGAAYNLHASTTVAAFDAFKEKVVQAPTIVSVQYNFNRKSPISHLIVVDRIEDGIVYYNDPAQEQGGGIITQEGFLAAWNKRFIVLQQSTEHR</sequence>
<name>A0A1F6DKV5_9BACT</name>
<protein>
    <recommendedName>
        <fullName evidence="1">Peptidase C39 domain-containing protein</fullName>
    </recommendedName>
</protein>
<dbReference type="GO" id="GO:0008233">
    <property type="term" value="F:peptidase activity"/>
    <property type="evidence" value="ECO:0007669"/>
    <property type="project" value="InterPro"/>
</dbReference>
<dbReference type="STRING" id="1798491.A3C87_02120"/>
<evidence type="ECO:0000259" key="1">
    <source>
        <dbReference type="PROSITE" id="PS50990"/>
    </source>
</evidence>
<gene>
    <name evidence="2" type="ORF">A3C87_02120</name>
</gene>
<evidence type="ECO:0000313" key="3">
    <source>
        <dbReference type="Proteomes" id="UP000176511"/>
    </source>
</evidence>
<dbReference type="PROSITE" id="PS50990">
    <property type="entry name" value="PEPTIDASE_C39"/>
    <property type="match status" value="1"/>
</dbReference>
<evidence type="ECO:0000313" key="2">
    <source>
        <dbReference type="EMBL" id="OGG62065.1"/>
    </source>
</evidence>
<dbReference type="GO" id="GO:0016020">
    <property type="term" value="C:membrane"/>
    <property type="evidence" value="ECO:0007669"/>
    <property type="project" value="InterPro"/>
</dbReference>
<dbReference type="InterPro" id="IPR005074">
    <property type="entry name" value="Peptidase_C39"/>
</dbReference>
<dbReference type="AlphaFoldDB" id="A0A1F6DKV5"/>